<dbReference type="InterPro" id="IPR000297">
    <property type="entry name" value="PPIase_PpiC"/>
</dbReference>
<evidence type="ECO:0000256" key="3">
    <source>
        <dbReference type="ARBA" id="ARBA00022729"/>
    </source>
</evidence>
<keyword evidence="5 6" id="KW-0413">Isomerase</keyword>
<dbReference type="SUPFAM" id="SSF54534">
    <property type="entry name" value="FKBP-like"/>
    <property type="match status" value="1"/>
</dbReference>
<gene>
    <name evidence="8" type="ORF">NIES23_51650</name>
</gene>
<evidence type="ECO:0000259" key="7">
    <source>
        <dbReference type="PROSITE" id="PS50198"/>
    </source>
</evidence>
<keyword evidence="3" id="KW-0732">Signal</keyword>
<name>A0A1Z4KTI6_ANAVA</name>
<dbReference type="GO" id="GO:0003755">
    <property type="term" value="F:peptidyl-prolyl cis-trans isomerase activity"/>
    <property type="evidence" value="ECO:0007669"/>
    <property type="project" value="UniProtKB-KW"/>
</dbReference>
<keyword evidence="4 6" id="KW-0697">Rotamase</keyword>
<proteinExistence type="predicted"/>
<dbReference type="PANTHER" id="PTHR47245:SF1">
    <property type="entry name" value="FOLDASE PROTEIN PRSA"/>
    <property type="match status" value="1"/>
</dbReference>
<organism evidence="8 9">
    <name type="scientific">Trichormus variabilis NIES-23</name>
    <dbReference type="NCBI Taxonomy" id="1973479"/>
    <lineage>
        <taxon>Bacteria</taxon>
        <taxon>Bacillati</taxon>
        <taxon>Cyanobacteriota</taxon>
        <taxon>Cyanophyceae</taxon>
        <taxon>Nostocales</taxon>
        <taxon>Nostocaceae</taxon>
        <taxon>Trichormus</taxon>
    </lineage>
</organism>
<dbReference type="SUPFAM" id="SSF109998">
    <property type="entry name" value="Triger factor/SurA peptide-binding domain-like"/>
    <property type="match status" value="1"/>
</dbReference>
<sequence length="260" mass="29738">MQELTQHISTPERQTEQIMTEVLQIGNRNIQASELIPLLANYQLLPQLLRELIIDEATAAVECKPEELAQAKQRFYADKQLSQETDIQAWLVQQGLSAEQLDNIIVRKIKLEKYKQATWGAKLESYFFQLKAKLDKVIYSLLRTQDPGLAQELYFRLQAKEQSFAEVAQKYSQGPESQTGGLVGPVEQSSLHPAMVQLLSSCQPGQISPPTRITEWYVIVRVEKFIPAQLDEPMKARLLNELFEGWMQEQQRQVNIIPSA</sequence>
<dbReference type="InterPro" id="IPR050245">
    <property type="entry name" value="PrsA_foldase"/>
</dbReference>
<dbReference type="EMBL" id="AP018216">
    <property type="protein sequence ID" value="BAY72340.1"/>
    <property type="molecule type" value="Genomic_DNA"/>
</dbReference>
<dbReference type="Pfam" id="PF00639">
    <property type="entry name" value="Rotamase"/>
    <property type="match status" value="1"/>
</dbReference>
<dbReference type="PANTHER" id="PTHR47245">
    <property type="entry name" value="PEPTIDYLPROLYL ISOMERASE"/>
    <property type="match status" value="1"/>
</dbReference>
<evidence type="ECO:0000313" key="9">
    <source>
        <dbReference type="Proteomes" id="UP000217507"/>
    </source>
</evidence>
<comment type="catalytic activity">
    <reaction evidence="1">
        <text>[protein]-peptidylproline (omega=180) = [protein]-peptidylproline (omega=0)</text>
        <dbReference type="Rhea" id="RHEA:16237"/>
        <dbReference type="Rhea" id="RHEA-COMP:10747"/>
        <dbReference type="Rhea" id="RHEA-COMP:10748"/>
        <dbReference type="ChEBI" id="CHEBI:83833"/>
        <dbReference type="ChEBI" id="CHEBI:83834"/>
        <dbReference type="EC" id="5.2.1.8"/>
    </reaction>
</comment>
<evidence type="ECO:0000256" key="2">
    <source>
        <dbReference type="ARBA" id="ARBA00013194"/>
    </source>
</evidence>
<dbReference type="AlphaFoldDB" id="A0A1Z4KTI6"/>
<dbReference type="InterPro" id="IPR027304">
    <property type="entry name" value="Trigger_fact/SurA_dom_sf"/>
</dbReference>
<dbReference type="Proteomes" id="UP000217507">
    <property type="component" value="Chromosome"/>
</dbReference>
<protein>
    <recommendedName>
        <fullName evidence="2">peptidylprolyl isomerase</fullName>
        <ecNumber evidence="2">5.2.1.8</ecNumber>
    </recommendedName>
</protein>
<feature type="domain" description="PpiC" evidence="7">
    <location>
        <begin position="132"/>
        <end position="224"/>
    </location>
</feature>
<dbReference type="InterPro" id="IPR046357">
    <property type="entry name" value="PPIase_dom_sf"/>
</dbReference>
<accession>A0A1Z4KTI6</accession>
<dbReference type="Gene3D" id="3.10.50.40">
    <property type="match status" value="1"/>
</dbReference>
<evidence type="ECO:0000256" key="1">
    <source>
        <dbReference type="ARBA" id="ARBA00000971"/>
    </source>
</evidence>
<evidence type="ECO:0000256" key="6">
    <source>
        <dbReference type="PROSITE-ProRule" id="PRU00278"/>
    </source>
</evidence>
<reference evidence="8 9" key="1">
    <citation type="submission" date="2017-06" db="EMBL/GenBank/DDBJ databases">
        <title>Genome sequencing of cyanobaciteial culture collection at National Institute for Environmental Studies (NIES).</title>
        <authorList>
            <person name="Hirose Y."/>
            <person name="Shimura Y."/>
            <person name="Fujisawa T."/>
            <person name="Nakamura Y."/>
            <person name="Kawachi M."/>
        </authorList>
    </citation>
    <scope>NUCLEOTIDE SEQUENCE [LARGE SCALE GENOMIC DNA]</scope>
    <source>
        <strain evidence="8 9">NIES-23</strain>
    </source>
</reference>
<evidence type="ECO:0000256" key="5">
    <source>
        <dbReference type="ARBA" id="ARBA00023235"/>
    </source>
</evidence>
<evidence type="ECO:0000256" key="4">
    <source>
        <dbReference type="ARBA" id="ARBA00023110"/>
    </source>
</evidence>
<evidence type="ECO:0000313" key="8">
    <source>
        <dbReference type="EMBL" id="BAY72340.1"/>
    </source>
</evidence>
<dbReference type="PROSITE" id="PS50198">
    <property type="entry name" value="PPIC_PPIASE_2"/>
    <property type="match status" value="1"/>
</dbReference>
<dbReference type="EC" id="5.2.1.8" evidence="2"/>